<evidence type="ECO:0000313" key="3">
    <source>
        <dbReference type="Proteomes" id="UP001189429"/>
    </source>
</evidence>
<comment type="caution">
    <text evidence="2">The sequence shown here is derived from an EMBL/GenBank/DDBJ whole genome shotgun (WGS) entry which is preliminary data.</text>
</comment>
<keyword evidence="3" id="KW-1185">Reference proteome</keyword>
<dbReference type="EMBL" id="CAUYUJ010020022">
    <property type="protein sequence ID" value="CAK0895324.1"/>
    <property type="molecule type" value="Genomic_DNA"/>
</dbReference>
<dbReference type="Gene3D" id="3.30.900.10">
    <property type="entry name" value="HORMA domain"/>
    <property type="match status" value="1"/>
</dbReference>
<accession>A0ABN9XB21</accession>
<name>A0ABN9XB21_9DINO</name>
<organism evidence="2 3">
    <name type="scientific">Prorocentrum cordatum</name>
    <dbReference type="NCBI Taxonomy" id="2364126"/>
    <lineage>
        <taxon>Eukaryota</taxon>
        <taxon>Sar</taxon>
        <taxon>Alveolata</taxon>
        <taxon>Dinophyceae</taxon>
        <taxon>Prorocentrales</taxon>
        <taxon>Prorocentraceae</taxon>
        <taxon>Prorocentrum</taxon>
    </lineage>
</organism>
<dbReference type="InterPro" id="IPR036570">
    <property type="entry name" value="HORMA_dom_sf"/>
</dbReference>
<reference evidence="2" key="1">
    <citation type="submission" date="2023-10" db="EMBL/GenBank/DDBJ databases">
        <authorList>
            <person name="Chen Y."/>
            <person name="Shah S."/>
            <person name="Dougan E. K."/>
            <person name="Thang M."/>
            <person name="Chan C."/>
        </authorList>
    </citation>
    <scope>NUCLEOTIDE SEQUENCE [LARGE SCALE GENOMIC DNA]</scope>
</reference>
<dbReference type="InterPro" id="IPR003511">
    <property type="entry name" value="HORMA_dom"/>
</dbReference>
<feature type="domain" description="HORMA" evidence="1">
    <location>
        <begin position="3"/>
        <end position="241"/>
    </location>
</feature>
<dbReference type="PANTHER" id="PTHR11842">
    <property type="entry name" value="MITOTIC SPINDLE ASSEMBLY CHECKPOINT PROTEIN MAD2"/>
    <property type="match status" value="1"/>
</dbReference>
<dbReference type="SUPFAM" id="SSF56019">
    <property type="entry name" value="The spindle assembly checkpoint protein mad2"/>
    <property type="match status" value="1"/>
</dbReference>
<dbReference type="PROSITE" id="PS50815">
    <property type="entry name" value="HORMA"/>
    <property type="match status" value="1"/>
</dbReference>
<gene>
    <name evidence="2" type="ORF">PCOR1329_LOCUS74103</name>
</gene>
<sequence length="241" mass="25990">MQDDVYDSLVLFLQSALFTVLRVRGVYPEDSFHRKPVLGHRPSWWSSLREVEEYVCGLCESLRPAMRRDRLRRVLVPICEVSGDLSERYIVEFPADPQLMAACSDEEVYDSLGDALTKLEMSPALLGPNGGAGAAAAAPPRQHHSRPTWEVLVETREPRDSAREEALGARWSTHGGLPLAAGPGGVPAGAVLEPLRSVLGARGPRGEAGPVVVSVYVEDATRHRPRSPATGAAAARLAPAS</sequence>
<dbReference type="PANTHER" id="PTHR11842:SF10">
    <property type="entry name" value="MITOTIC SPINDLE ASSEMBLY CHECKPOINT PROTEIN MAD2B"/>
    <property type="match status" value="1"/>
</dbReference>
<evidence type="ECO:0000259" key="1">
    <source>
        <dbReference type="PROSITE" id="PS50815"/>
    </source>
</evidence>
<proteinExistence type="predicted"/>
<evidence type="ECO:0000313" key="2">
    <source>
        <dbReference type="EMBL" id="CAK0895324.1"/>
    </source>
</evidence>
<protein>
    <recommendedName>
        <fullName evidence="1">HORMA domain-containing protein</fullName>
    </recommendedName>
</protein>
<dbReference type="InterPro" id="IPR045091">
    <property type="entry name" value="Mad2-like"/>
</dbReference>
<dbReference type="Proteomes" id="UP001189429">
    <property type="component" value="Unassembled WGS sequence"/>
</dbReference>